<dbReference type="Proteomes" id="UP001281147">
    <property type="component" value="Unassembled WGS sequence"/>
</dbReference>
<name>A0ACC3NQF5_9PEZI</name>
<protein>
    <submittedName>
        <fullName evidence="1">Uncharacterized protein</fullName>
    </submittedName>
</protein>
<evidence type="ECO:0000313" key="2">
    <source>
        <dbReference type="Proteomes" id="UP001281147"/>
    </source>
</evidence>
<evidence type="ECO:0000313" key="1">
    <source>
        <dbReference type="EMBL" id="KAK3720553.1"/>
    </source>
</evidence>
<accession>A0ACC3NQF5</accession>
<keyword evidence="2" id="KW-1185">Reference proteome</keyword>
<proteinExistence type="predicted"/>
<dbReference type="EMBL" id="JAUTXU010000021">
    <property type="protein sequence ID" value="KAK3720553.1"/>
    <property type="molecule type" value="Genomic_DNA"/>
</dbReference>
<reference evidence="1" key="1">
    <citation type="submission" date="2023-07" db="EMBL/GenBank/DDBJ databases">
        <title>Black Yeasts Isolated from many extreme environments.</title>
        <authorList>
            <person name="Coleine C."/>
            <person name="Stajich J.E."/>
            <person name="Selbmann L."/>
        </authorList>
    </citation>
    <scope>NUCLEOTIDE SEQUENCE</scope>
    <source>
        <strain evidence="1">CCFEE 5714</strain>
    </source>
</reference>
<comment type="caution">
    <text evidence="1">The sequence shown here is derived from an EMBL/GenBank/DDBJ whole genome shotgun (WGS) entry which is preliminary data.</text>
</comment>
<organism evidence="1 2">
    <name type="scientific">Vermiconidia calcicola</name>
    <dbReference type="NCBI Taxonomy" id="1690605"/>
    <lineage>
        <taxon>Eukaryota</taxon>
        <taxon>Fungi</taxon>
        <taxon>Dikarya</taxon>
        <taxon>Ascomycota</taxon>
        <taxon>Pezizomycotina</taxon>
        <taxon>Dothideomycetes</taxon>
        <taxon>Dothideomycetidae</taxon>
        <taxon>Mycosphaerellales</taxon>
        <taxon>Extremaceae</taxon>
        <taxon>Vermiconidia</taxon>
    </lineage>
</organism>
<sequence length="191" mass="20167">MASPTISSADRIRELSAINADVAAMLQSAGQAVNSLTNRPLDRSGEDEDSHMGDTSKAATLDERKEAFEEHTKAYYNGLQAIVARLRRQAYALEEAGIIAAEAPALSSGAQQRQAGPGAGTQRGQPLAAPAQDAERITNGGLGNLDVGWLNSRGNKVGAEKENDLVQEAKKLLEKTLSSSQSSKDVNGVEH</sequence>
<gene>
    <name evidence="1" type="ORF">LTR37_003602</name>
</gene>